<accession>L8H606</accession>
<feature type="compositionally biased region" description="Polar residues" evidence="1">
    <location>
        <begin position="1"/>
        <end position="11"/>
    </location>
</feature>
<keyword evidence="3" id="KW-1185">Reference proteome</keyword>
<gene>
    <name evidence="2" type="ORF">ACA1_052660</name>
</gene>
<dbReference type="VEuPathDB" id="AmoebaDB:ACA1_052660"/>
<dbReference type="Proteomes" id="UP000011083">
    <property type="component" value="Unassembled WGS sequence"/>
</dbReference>
<evidence type="ECO:0000313" key="2">
    <source>
        <dbReference type="EMBL" id="ELR20575.1"/>
    </source>
</evidence>
<proteinExistence type="predicted"/>
<feature type="compositionally biased region" description="Polar residues" evidence="1">
    <location>
        <begin position="43"/>
        <end position="57"/>
    </location>
</feature>
<dbReference type="AlphaFoldDB" id="L8H606"/>
<dbReference type="RefSeq" id="XP_004343978.1">
    <property type="nucleotide sequence ID" value="XM_004343928.1"/>
</dbReference>
<feature type="compositionally biased region" description="Low complexity" evidence="1">
    <location>
        <begin position="19"/>
        <end position="28"/>
    </location>
</feature>
<evidence type="ECO:0000313" key="3">
    <source>
        <dbReference type="Proteomes" id="UP000011083"/>
    </source>
</evidence>
<dbReference type="KEGG" id="acan:ACA1_052660"/>
<name>L8H606_ACACF</name>
<dbReference type="EMBL" id="KB007909">
    <property type="protein sequence ID" value="ELR20575.1"/>
    <property type="molecule type" value="Genomic_DNA"/>
</dbReference>
<evidence type="ECO:0000256" key="1">
    <source>
        <dbReference type="SAM" id="MobiDB-lite"/>
    </source>
</evidence>
<dbReference type="GeneID" id="14921440"/>
<protein>
    <submittedName>
        <fullName evidence="2">Uncharacterized protein</fullName>
    </submittedName>
</protein>
<feature type="region of interest" description="Disordered" evidence="1">
    <location>
        <begin position="1"/>
        <end position="92"/>
    </location>
</feature>
<organism evidence="2 3">
    <name type="scientific">Acanthamoeba castellanii (strain ATCC 30010 / Neff)</name>
    <dbReference type="NCBI Taxonomy" id="1257118"/>
    <lineage>
        <taxon>Eukaryota</taxon>
        <taxon>Amoebozoa</taxon>
        <taxon>Discosea</taxon>
        <taxon>Longamoebia</taxon>
        <taxon>Centramoebida</taxon>
        <taxon>Acanthamoebidae</taxon>
        <taxon>Acanthamoeba</taxon>
    </lineage>
</organism>
<reference evidence="2 3" key="1">
    <citation type="journal article" date="2013" name="Genome Biol.">
        <title>Genome of Acanthamoeba castellanii highlights extensive lateral gene transfer and early evolution of tyrosine kinase signaling.</title>
        <authorList>
            <person name="Clarke M."/>
            <person name="Lohan A.J."/>
            <person name="Liu B."/>
            <person name="Lagkouvardos I."/>
            <person name="Roy S."/>
            <person name="Zafar N."/>
            <person name="Bertelli C."/>
            <person name="Schilde C."/>
            <person name="Kianianmomeni A."/>
            <person name="Burglin T.R."/>
            <person name="Frech C."/>
            <person name="Turcotte B."/>
            <person name="Kopec K.O."/>
            <person name="Synnott J.M."/>
            <person name="Choo C."/>
            <person name="Paponov I."/>
            <person name="Finkler A."/>
            <person name="Soon Heng Tan C."/>
            <person name="Hutchins A.P."/>
            <person name="Weinmeier T."/>
            <person name="Rattei T."/>
            <person name="Chu J.S."/>
            <person name="Gimenez G."/>
            <person name="Irimia M."/>
            <person name="Rigden D.J."/>
            <person name="Fitzpatrick D.A."/>
            <person name="Lorenzo-Morales J."/>
            <person name="Bateman A."/>
            <person name="Chiu C.H."/>
            <person name="Tang P."/>
            <person name="Hegemann P."/>
            <person name="Fromm H."/>
            <person name="Raoult D."/>
            <person name="Greub G."/>
            <person name="Miranda-Saavedra D."/>
            <person name="Chen N."/>
            <person name="Nash P."/>
            <person name="Ginger M.L."/>
            <person name="Horn M."/>
            <person name="Schaap P."/>
            <person name="Caler L."/>
            <person name="Loftus B."/>
        </authorList>
    </citation>
    <scope>NUCLEOTIDE SEQUENCE [LARGE SCALE GENOMIC DNA]</scope>
    <source>
        <strain evidence="2 3">Neff</strain>
    </source>
</reference>
<sequence length="92" mass="9829">MSTPQNGVDSSRINKDAARAAMSRMPAPGQNRPGVDAEVFAQRQLQENSNPKTQQALPTAGPGSHPWIALGKNQSSTATTRKKIVIPPPHAY</sequence>